<evidence type="ECO:0000313" key="2">
    <source>
        <dbReference type="EMBL" id="AVP96509.1"/>
    </source>
</evidence>
<dbReference type="OrthoDB" id="9157438at2"/>
<evidence type="ECO:0000313" key="3">
    <source>
        <dbReference type="Proteomes" id="UP000241074"/>
    </source>
</evidence>
<keyword evidence="3" id="KW-1185">Reference proteome</keyword>
<reference evidence="2 3" key="1">
    <citation type="submission" date="2018-03" db="EMBL/GenBank/DDBJ databases">
        <title>Ahniella affigens gen. nov., sp. nov., a gammaproteobacterium isolated from sandy soil near a stream.</title>
        <authorList>
            <person name="Ko Y."/>
            <person name="Kim J.-H."/>
        </authorList>
    </citation>
    <scope>NUCLEOTIDE SEQUENCE [LARGE SCALE GENOMIC DNA]</scope>
    <source>
        <strain evidence="2 3">D13</strain>
    </source>
</reference>
<dbReference type="EMBL" id="CP027860">
    <property type="protein sequence ID" value="AVP96509.1"/>
    <property type="molecule type" value="Genomic_DNA"/>
</dbReference>
<proteinExistence type="predicted"/>
<keyword evidence="1" id="KW-0732">Signal</keyword>
<reference evidence="2 3" key="2">
    <citation type="submission" date="2018-03" db="EMBL/GenBank/DDBJ databases">
        <authorList>
            <person name="Keele B.F."/>
        </authorList>
    </citation>
    <scope>NUCLEOTIDE SEQUENCE [LARGE SCALE GENOMIC DNA]</scope>
    <source>
        <strain evidence="2 3">D13</strain>
    </source>
</reference>
<name>A0A2P1PNU1_9GAMM</name>
<dbReference type="RefSeq" id="WP_106890437.1">
    <property type="nucleotide sequence ID" value="NZ_CP027860.1"/>
</dbReference>
<feature type="chain" id="PRO_5015131627" evidence="1">
    <location>
        <begin position="20"/>
        <end position="171"/>
    </location>
</feature>
<evidence type="ECO:0000256" key="1">
    <source>
        <dbReference type="SAM" id="SignalP"/>
    </source>
</evidence>
<dbReference type="Proteomes" id="UP000241074">
    <property type="component" value="Chromosome"/>
</dbReference>
<accession>A0A2P1PNU1</accession>
<sequence>MIKLLLLTTMLMTAGAAFADPAPFGLELGKATLTDAKAKYRLKELGINKYSNGPMHQVQPGQISFEGLRNVTLIFDSNQILSGVLTTFPKGRFNDLNDGLAQKYRLVSKSTPFVGDSEAKYVNGQTEISISAPHMSFELNMIYLRQELLSAFDAQSSAEQQAKKNREDAQL</sequence>
<dbReference type="AlphaFoldDB" id="A0A2P1PNU1"/>
<organism evidence="2 3">
    <name type="scientific">Ahniella affigens</name>
    <dbReference type="NCBI Taxonomy" id="2021234"/>
    <lineage>
        <taxon>Bacteria</taxon>
        <taxon>Pseudomonadati</taxon>
        <taxon>Pseudomonadota</taxon>
        <taxon>Gammaproteobacteria</taxon>
        <taxon>Lysobacterales</taxon>
        <taxon>Rhodanobacteraceae</taxon>
        <taxon>Ahniella</taxon>
    </lineage>
</organism>
<feature type="signal peptide" evidence="1">
    <location>
        <begin position="1"/>
        <end position="19"/>
    </location>
</feature>
<dbReference type="KEGG" id="xba:C7S18_04540"/>
<gene>
    <name evidence="2" type="ORF">C7S18_04540</name>
</gene>
<protein>
    <submittedName>
        <fullName evidence="2">Uncharacterized protein</fullName>
    </submittedName>
</protein>